<dbReference type="InterPro" id="IPR025668">
    <property type="entry name" value="Tnp_DDE_dom"/>
</dbReference>
<dbReference type="AlphaFoldDB" id="A0AAW3ZQ63"/>
<organism evidence="2 3">
    <name type="scientific">Pseudomarimonas arenosa</name>
    <dbReference type="NCBI Taxonomy" id="2774145"/>
    <lineage>
        <taxon>Bacteria</taxon>
        <taxon>Pseudomonadati</taxon>
        <taxon>Pseudomonadota</taxon>
        <taxon>Gammaproteobacteria</taxon>
        <taxon>Lysobacterales</taxon>
        <taxon>Lysobacteraceae</taxon>
        <taxon>Pseudomarimonas</taxon>
    </lineage>
</organism>
<proteinExistence type="predicted"/>
<evidence type="ECO:0000259" key="1">
    <source>
        <dbReference type="Pfam" id="PF13701"/>
    </source>
</evidence>
<dbReference type="InterPro" id="IPR047960">
    <property type="entry name" value="Transpos_IS1380"/>
</dbReference>
<evidence type="ECO:0000313" key="2">
    <source>
        <dbReference type="EMBL" id="MBD8528348.1"/>
    </source>
</evidence>
<feature type="non-terminal residue" evidence="2">
    <location>
        <position position="1"/>
    </location>
</feature>
<sequence>GGDISSDAGGALLLRQVERRLGLLAAAAKCLPDDRDPNRVRHSRLSQVKQRVMGIALGYEDLNDHDTLRADWGLQLALGQSRAASSAPTLCRFEKVMGRKEAVALHGVLIDNFIASHAVPPSELTLDLDATDDAVHGRQEGRFFHGYYDQYCFLPLYVFCGDELLTAYLRPANIDGAKHAAAIVKLLVQRLRRAWPEVKITIRADSGFCRRRLLSWCERNGVFYVIGLARNARLAKLAAASIINTEAAFQNSGEKQRGFDEVRYAAKSWHTERRVIVRLEHGPQGANPRYVVTNRDEEPAELYDGIYCQRGEMENRIKEQQLGLFADRTSCSAWWPNQFRLLLA</sequence>
<dbReference type="EMBL" id="JACYTR010000144">
    <property type="protein sequence ID" value="MBD8528348.1"/>
    <property type="molecule type" value="Genomic_DNA"/>
</dbReference>
<evidence type="ECO:0000313" key="3">
    <source>
        <dbReference type="Proteomes" id="UP000613768"/>
    </source>
</evidence>
<comment type="caution">
    <text evidence="2">The sequence shown here is derived from an EMBL/GenBank/DDBJ whole genome shotgun (WGS) entry which is preliminary data.</text>
</comment>
<keyword evidence="3" id="KW-1185">Reference proteome</keyword>
<accession>A0AAW3ZQ63</accession>
<gene>
    <name evidence="2" type="ORF">IFO71_21605</name>
</gene>
<feature type="non-terminal residue" evidence="2">
    <location>
        <position position="344"/>
    </location>
</feature>
<dbReference type="NCBIfam" id="NF033539">
    <property type="entry name" value="transpos_IS1380"/>
    <property type="match status" value="1"/>
</dbReference>
<dbReference type="RefSeq" id="WP_192031762.1">
    <property type="nucleotide sequence ID" value="NZ_JACYTR010000144.1"/>
</dbReference>
<protein>
    <submittedName>
        <fullName evidence="2">IS1380 family transposase</fullName>
    </submittedName>
</protein>
<feature type="domain" description="Transposase DDE" evidence="1">
    <location>
        <begin position="1"/>
        <end position="343"/>
    </location>
</feature>
<reference evidence="2 3" key="1">
    <citation type="submission" date="2020-09" db="EMBL/GenBank/DDBJ databases">
        <title>Pseudoxanthomonas sp. CAU 1598 isolated from sand of Yaerae Beach.</title>
        <authorList>
            <person name="Kim W."/>
        </authorList>
    </citation>
    <scope>NUCLEOTIDE SEQUENCE [LARGE SCALE GENOMIC DNA]</scope>
    <source>
        <strain evidence="2 3">CAU 1598</strain>
    </source>
</reference>
<dbReference type="Pfam" id="PF13701">
    <property type="entry name" value="DDE_Tnp_1_4"/>
    <property type="match status" value="1"/>
</dbReference>
<dbReference type="Proteomes" id="UP000613768">
    <property type="component" value="Unassembled WGS sequence"/>
</dbReference>
<name>A0AAW3ZQ63_9GAMM</name>